<keyword evidence="8" id="KW-0067">ATP-binding</keyword>
<keyword evidence="11 15" id="KW-0670">Pyruvate</keyword>
<dbReference type="InterPro" id="IPR040442">
    <property type="entry name" value="Pyrv_kinase-like_dom_sf"/>
</dbReference>
<evidence type="ECO:0000256" key="5">
    <source>
        <dbReference type="ARBA" id="ARBA00022723"/>
    </source>
</evidence>
<sequence>MKKTKIICTIGPSVSNYEMITKLVKSGMDVARLNFSHGTHSEHLKVIKTIREVSEDTNKRVGILLDTKGPDIRIGEFNNTIHIFTGKEYIFSSKKQNGIIQLQNDISQFLKSGDKVLVDDGTLIFTVVKIEEGNIYLKALNEGNLRQKVSINIPGDAYCPSAVTKNDIVDIKFGVKNDVDFIALSFASTKEDILKARELIEGEQWIISKVESNYGIKNINDLIEYSEGIMVARGDLGVEIDLSRIPSVQRSIIEKCNAKGRPVIVATQMLNSMIENPRPTRAEVEDIASAIYSGADAVMLSGETAIGKYPIESVEMMVKVAIETEKELKPRTDYGPSKRIADVISSLVAKAVLLSEVKAIVTSKKTKNQSTRN</sequence>
<dbReference type="SUPFAM" id="SSF50800">
    <property type="entry name" value="PK beta-barrel domain-like"/>
    <property type="match status" value="1"/>
</dbReference>
<dbReference type="InterPro" id="IPR001697">
    <property type="entry name" value="Pyr_Knase"/>
</dbReference>
<dbReference type="InterPro" id="IPR015813">
    <property type="entry name" value="Pyrv/PenolPyrv_kinase-like_dom"/>
</dbReference>
<evidence type="ECO:0000256" key="11">
    <source>
        <dbReference type="ARBA" id="ARBA00023317"/>
    </source>
</evidence>
<comment type="similarity">
    <text evidence="2 13">Belongs to the pyruvate kinase family.</text>
</comment>
<dbReference type="Gene3D" id="3.20.20.60">
    <property type="entry name" value="Phosphoenolpyruvate-binding domains"/>
    <property type="match status" value="1"/>
</dbReference>
<dbReference type="GO" id="GO:0004743">
    <property type="term" value="F:pyruvate kinase activity"/>
    <property type="evidence" value="ECO:0007669"/>
    <property type="project" value="UniProtKB-UniRule"/>
</dbReference>
<evidence type="ECO:0000256" key="1">
    <source>
        <dbReference type="ARBA" id="ARBA00004997"/>
    </source>
</evidence>
<dbReference type="Pfam" id="PF00224">
    <property type="entry name" value="PK"/>
    <property type="match status" value="1"/>
</dbReference>
<keyword evidence="10 13" id="KW-0324">Glycolysis</keyword>
<evidence type="ECO:0000256" key="9">
    <source>
        <dbReference type="ARBA" id="ARBA00022842"/>
    </source>
</evidence>
<dbReference type="PANTHER" id="PTHR11817">
    <property type="entry name" value="PYRUVATE KINASE"/>
    <property type="match status" value="1"/>
</dbReference>
<keyword evidence="7 13" id="KW-0418">Kinase</keyword>
<dbReference type="GO" id="GO:0016301">
    <property type="term" value="F:kinase activity"/>
    <property type="evidence" value="ECO:0007669"/>
    <property type="project" value="UniProtKB-KW"/>
</dbReference>
<dbReference type="InterPro" id="IPR015806">
    <property type="entry name" value="Pyrv_Knase_insert_dom_sf"/>
</dbReference>
<dbReference type="EMBL" id="LNJB01000005">
    <property type="protein sequence ID" value="KYC54970.1"/>
    <property type="molecule type" value="Genomic_DNA"/>
</dbReference>
<keyword evidence="4 13" id="KW-0808">Transferase</keyword>
<proteinExistence type="inferred from homology"/>
<evidence type="ECO:0000256" key="12">
    <source>
        <dbReference type="NCBIfam" id="TIGR01064"/>
    </source>
</evidence>
<evidence type="ECO:0000256" key="4">
    <source>
        <dbReference type="ARBA" id="ARBA00022679"/>
    </source>
</evidence>
<dbReference type="Gene3D" id="3.40.1380.20">
    <property type="entry name" value="Pyruvate kinase, C-terminal domain"/>
    <property type="match status" value="1"/>
</dbReference>
<dbReference type="PATRIC" id="fig|1706433.3.peg.596"/>
<evidence type="ECO:0000256" key="2">
    <source>
        <dbReference type="ARBA" id="ARBA00008663"/>
    </source>
</evidence>
<dbReference type="NCBIfam" id="TIGR01064">
    <property type="entry name" value="pyruv_kin"/>
    <property type="match status" value="1"/>
</dbReference>
<evidence type="ECO:0000256" key="13">
    <source>
        <dbReference type="RuleBase" id="RU000504"/>
    </source>
</evidence>
<feature type="domain" description="Pyruvate kinase barrel" evidence="14">
    <location>
        <begin position="1"/>
        <end position="314"/>
    </location>
</feature>
<evidence type="ECO:0000256" key="3">
    <source>
        <dbReference type="ARBA" id="ARBA00012142"/>
    </source>
</evidence>
<dbReference type="PRINTS" id="PR01050">
    <property type="entry name" value="PYRUVTKNASE"/>
</dbReference>
<evidence type="ECO:0000256" key="7">
    <source>
        <dbReference type="ARBA" id="ARBA00022777"/>
    </source>
</evidence>
<evidence type="ECO:0000313" key="15">
    <source>
        <dbReference type="EMBL" id="KYC54970.1"/>
    </source>
</evidence>
<comment type="caution">
    <text evidence="15">The sequence shown here is derived from an EMBL/GenBank/DDBJ whole genome shotgun (WGS) entry which is preliminary data.</text>
</comment>
<keyword evidence="5" id="KW-0479">Metal-binding</keyword>
<dbReference type="Gene3D" id="2.40.33.10">
    <property type="entry name" value="PK beta-barrel domain-like"/>
    <property type="match status" value="1"/>
</dbReference>
<evidence type="ECO:0000259" key="14">
    <source>
        <dbReference type="Pfam" id="PF00224"/>
    </source>
</evidence>
<dbReference type="Proteomes" id="UP000092420">
    <property type="component" value="Unassembled WGS sequence"/>
</dbReference>
<keyword evidence="6" id="KW-0547">Nucleotide-binding</keyword>
<protein>
    <recommendedName>
        <fullName evidence="3 12">Pyruvate kinase</fullName>
        <ecNumber evidence="3 12">2.7.1.40</ecNumber>
    </recommendedName>
</protein>
<name>A0A150JCN3_9EURY</name>
<organism evidence="15 16">
    <name type="scientific">Candidatus Methanofastidiosum methylothiophilum</name>
    <dbReference type="NCBI Taxonomy" id="1705564"/>
    <lineage>
        <taxon>Archaea</taxon>
        <taxon>Methanobacteriati</taxon>
        <taxon>Methanobacteriota</taxon>
        <taxon>Stenosarchaea group</taxon>
        <taxon>Candidatus Methanofastidiosia</taxon>
        <taxon>Candidatus Methanofastidiosales</taxon>
        <taxon>Candidatus Methanofastidiosaceae</taxon>
        <taxon>Candidatus Methanofastidiosum</taxon>
    </lineage>
</organism>
<accession>A0A150JCN3</accession>
<dbReference type="EC" id="2.7.1.40" evidence="3 12"/>
<dbReference type="SUPFAM" id="SSF51621">
    <property type="entry name" value="Phosphoenolpyruvate/pyruvate domain"/>
    <property type="match status" value="1"/>
</dbReference>
<evidence type="ECO:0000313" key="16">
    <source>
        <dbReference type="Proteomes" id="UP000092420"/>
    </source>
</evidence>
<dbReference type="InterPro" id="IPR011037">
    <property type="entry name" value="Pyrv_Knase-like_insert_dom_sf"/>
</dbReference>
<reference evidence="15 16" key="1">
    <citation type="journal article" date="2016" name="ISME J.">
        <title>Chasing the elusive Euryarchaeota class WSA2: genomes reveal a uniquely fastidious methyl-reducing methanogen.</title>
        <authorList>
            <person name="Nobu M.K."/>
            <person name="Narihiro T."/>
            <person name="Kuroda K."/>
            <person name="Mei R."/>
            <person name="Liu W.T."/>
        </authorList>
    </citation>
    <scope>NUCLEOTIDE SEQUENCE [LARGE SCALE GENOMIC DNA]</scope>
    <source>
        <strain evidence="15">ADurb1013_Bin02101</strain>
    </source>
</reference>
<keyword evidence="9 13" id="KW-0460">Magnesium</keyword>
<gene>
    <name evidence="15" type="ORF">AN188_00597</name>
</gene>
<dbReference type="GO" id="GO:0000287">
    <property type="term" value="F:magnesium ion binding"/>
    <property type="evidence" value="ECO:0007669"/>
    <property type="project" value="UniProtKB-UniRule"/>
</dbReference>
<dbReference type="AlphaFoldDB" id="A0A150JCN3"/>
<dbReference type="GO" id="GO:0030955">
    <property type="term" value="F:potassium ion binding"/>
    <property type="evidence" value="ECO:0007669"/>
    <property type="project" value="UniProtKB-UniRule"/>
</dbReference>
<dbReference type="UniPathway" id="UPA00109">
    <property type="reaction ID" value="UER00188"/>
</dbReference>
<dbReference type="InterPro" id="IPR015793">
    <property type="entry name" value="Pyrv_Knase_brl"/>
</dbReference>
<evidence type="ECO:0000256" key="10">
    <source>
        <dbReference type="ARBA" id="ARBA00023152"/>
    </source>
</evidence>
<evidence type="ECO:0000256" key="6">
    <source>
        <dbReference type="ARBA" id="ARBA00022741"/>
    </source>
</evidence>
<dbReference type="GO" id="GO:0005524">
    <property type="term" value="F:ATP binding"/>
    <property type="evidence" value="ECO:0007669"/>
    <property type="project" value="UniProtKB-KW"/>
</dbReference>
<evidence type="ECO:0000256" key="8">
    <source>
        <dbReference type="ARBA" id="ARBA00022840"/>
    </source>
</evidence>
<comment type="catalytic activity">
    <reaction evidence="13">
        <text>pyruvate + ATP = phosphoenolpyruvate + ADP + H(+)</text>
        <dbReference type="Rhea" id="RHEA:18157"/>
        <dbReference type="ChEBI" id="CHEBI:15361"/>
        <dbReference type="ChEBI" id="CHEBI:15378"/>
        <dbReference type="ChEBI" id="CHEBI:30616"/>
        <dbReference type="ChEBI" id="CHEBI:58702"/>
        <dbReference type="ChEBI" id="CHEBI:456216"/>
        <dbReference type="EC" id="2.7.1.40"/>
    </reaction>
</comment>
<dbReference type="InterPro" id="IPR036918">
    <property type="entry name" value="Pyrv_Knase_C_sf"/>
</dbReference>
<comment type="pathway">
    <text evidence="1 13">Carbohydrate degradation; glycolysis; pyruvate from D-glyceraldehyde 3-phosphate: step 5/5.</text>
</comment>